<evidence type="ECO:0000313" key="6">
    <source>
        <dbReference type="Proteomes" id="UP000187085"/>
    </source>
</evidence>
<comment type="caution">
    <text evidence="5">The sequence shown here is derived from an EMBL/GenBank/DDBJ whole genome shotgun (WGS) entry which is preliminary data.</text>
</comment>
<dbReference type="RefSeq" id="WP_076701503.1">
    <property type="nucleotide sequence ID" value="NZ_MRDE01000015.1"/>
</dbReference>
<reference evidence="5 6" key="1">
    <citation type="submission" date="2016-12" db="EMBL/GenBank/DDBJ databases">
        <title>Draft genome of Tersicoccus phoenicis 1P05MA.</title>
        <authorList>
            <person name="Nakajima Y."/>
            <person name="Yoshizawa S."/>
            <person name="Nakamura K."/>
            <person name="Ogura Y."/>
            <person name="Hayashi T."/>
            <person name="Kogure K."/>
        </authorList>
    </citation>
    <scope>NUCLEOTIDE SEQUENCE [LARGE SCALE GENOMIC DNA]</scope>
    <source>
        <strain evidence="5 6">1p05MA</strain>
    </source>
</reference>
<dbReference type="STRING" id="554083.BKD30_02410"/>
<keyword evidence="6" id="KW-1185">Reference proteome</keyword>
<evidence type="ECO:0000256" key="1">
    <source>
        <dbReference type="ARBA" id="ARBA00011046"/>
    </source>
</evidence>
<keyword evidence="4" id="KW-0804">Transcription</keyword>
<dbReference type="Gene3D" id="6.10.140.850">
    <property type="match status" value="1"/>
</dbReference>
<evidence type="ECO:0000256" key="2">
    <source>
        <dbReference type="ARBA" id="ARBA00023015"/>
    </source>
</evidence>
<sequence>MASLGDLERSIMDQLWSSADPMTATTLRDRLAERPDTAAGRELAVTTVLTVLSRLEKKGLVARSRTSRPHQYRPVSSREAHTVSLMNEVLGEAPDRDAVLSRFVGSMSEEDASLLREILRGRD</sequence>
<dbReference type="GO" id="GO:0045892">
    <property type="term" value="P:negative regulation of DNA-templated transcription"/>
    <property type="evidence" value="ECO:0007669"/>
    <property type="project" value="InterPro"/>
</dbReference>
<dbReference type="AlphaFoldDB" id="A0A1R1LJV1"/>
<evidence type="ECO:0000256" key="3">
    <source>
        <dbReference type="ARBA" id="ARBA00023125"/>
    </source>
</evidence>
<accession>A0A1R1LJV1</accession>
<name>A0A1R1LJV1_9MICC</name>
<dbReference type="EMBL" id="MRDE01000015">
    <property type="protein sequence ID" value="OMH27810.1"/>
    <property type="molecule type" value="Genomic_DNA"/>
</dbReference>
<evidence type="ECO:0000313" key="5">
    <source>
        <dbReference type="EMBL" id="OMH27810.1"/>
    </source>
</evidence>
<dbReference type="InterPro" id="IPR005650">
    <property type="entry name" value="BlaI_family"/>
</dbReference>
<dbReference type="InterPro" id="IPR036390">
    <property type="entry name" value="WH_DNA-bd_sf"/>
</dbReference>
<proteinExistence type="inferred from homology"/>
<dbReference type="GO" id="GO:0003677">
    <property type="term" value="F:DNA binding"/>
    <property type="evidence" value="ECO:0007669"/>
    <property type="project" value="UniProtKB-KW"/>
</dbReference>
<dbReference type="Gene3D" id="1.10.10.10">
    <property type="entry name" value="Winged helix-like DNA-binding domain superfamily/Winged helix DNA-binding domain"/>
    <property type="match status" value="1"/>
</dbReference>
<dbReference type="Pfam" id="PF03965">
    <property type="entry name" value="Penicillinase_R"/>
    <property type="match status" value="1"/>
</dbReference>
<dbReference type="InterPro" id="IPR036388">
    <property type="entry name" value="WH-like_DNA-bd_sf"/>
</dbReference>
<dbReference type="SUPFAM" id="SSF46785">
    <property type="entry name" value="Winged helix' DNA-binding domain"/>
    <property type="match status" value="1"/>
</dbReference>
<keyword evidence="3" id="KW-0238">DNA-binding</keyword>
<dbReference type="Proteomes" id="UP000187085">
    <property type="component" value="Unassembled WGS sequence"/>
</dbReference>
<comment type="similarity">
    <text evidence="1">Belongs to the BlaI transcriptional regulatory family.</text>
</comment>
<dbReference type="OrthoDB" id="9813987at2"/>
<protein>
    <submittedName>
        <fullName evidence="5">Transcriptional regulator</fullName>
    </submittedName>
</protein>
<evidence type="ECO:0000256" key="4">
    <source>
        <dbReference type="ARBA" id="ARBA00023163"/>
    </source>
</evidence>
<keyword evidence="2" id="KW-0805">Transcription regulation</keyword>
<organism evidence="5 6">
    <name type="scientific">Tersicoccus phoenicis</name>
    <dbReference type="NCBI Taxonomy" id="554083"/>
    <lineage>
        <taxon>Bacteria</taxon>
        <taxon>Bacillati</taxon>
        <taxon>Actinomycetota</taxon>
        <taxon>Actinomycetes</taxon>
        <taxon>Micrococcales</taxon>
        <taxon>Micrococcaceae</taxon>
        <taxon>Tersicoccus</taxon>
    </lineage>
</organism>
<gene>
    <name evidence="5" type="ORF">BKD30_02410</name>
</gene>